<dbReference type="PANTHER" id="PTHR43156">
    <property type="entry name" value="STAGE II SPORULATION PROTEIN E-RELATED"/>
    <property type="match status" value="1"/>
</dbReference>
<organism evidence="3 4">
    <name type="scientific">Streptomyces calidiresistens</name>
    <dbReference type="NCBI Taxonomy" id="1485586"/>
    <lineage>
        <taxon>Bacteria</taxon>
        <taxon>Bacillati</taxon>
        <taxon>Actinomycetota</taxon>
        <taxon>Actinomycetes</taxon>
        <taxon>Kitasatosporales</taxon>
        <taxon>Streptomycetaceae</taxon>
        <taxon>Streptomyces</taxon>
    </lineage>
</organism>
<dbReference type="SMART" id="SM00331">
    <property type="entry name" value="PP2C_SIG"/>
    <property type="match status" value="1"/>
</dbReference>
<evidence type="ECO:0000313" key="4">
    <source>
        <dbReference type="Proteomes" id="UP000530234"/>
    </source>
</evidence>
<dbReference type="InterPro" id="IPR003594">
    <property type="entry name" value="HATPase_dom"/>
</dbReference>
<name>A0A7W3XW25_9ACTN</name>
<dbReference type="InterPro" id="IPR036457">
    <property type="entry name" value="PPM-type-like_dom_sf"/>
</dbReference>
<dbReference type="GO" id="GO:0016791">
    <property type="term" value="F:phosphatase activity"/>
    <property type="evidence" value="ECO:0007669"/>
    <property type="project" value="TreeGrafter"/>
</dbReference>
<dbReference type="CDD" id="cd16936">
    <property type="entry name" value="HATPase_RsbW-like"/>
    <property type="match status" value="1"/>
</dbReference>
<dbReference type="PANTHER" id="PTHR43156:SF2">
    <property type="entry name" value="STAGE II SPORULATION PROTEIN E"/>
    <property type="match status" value="1"/>
</dbReference>
<evidence type="ECO:0000313" key="3">
    <source>
        <dbReference type="EMBL" id="MBB0229403.1"/>
    </source>
</evidence>
<dbReference type="InterPro" id="IPR036890">
    <property type="entry name" value="HATPase_C_sf"/>
</dbReference>
<comment type="caution">
    <text evidence="3">The sequence shown here is derived from an EMBL/GenBank/DDBJ whole genome shotgun (WGS) entry which is preliminary data.</text>
</comment>
<dbReference type="FunFam" id="3.30.565.10:FF:000028">
    <property type="entry name" value="PAS sensor protein"/>
    <property type="match status" value="1"/>
</dbReference>
<evidence type="ECO:0000259" key="2">
    <source>
        <dbReference type="SMART" id="SM00331"/>
    </source>
</evidence>
<dbReference type="Pfam" id="PF07228">
    <property type="entry name" value="SpoIIE"/>
    <property type="match status" value="1"/>
</dbReference>
<keyword evidence="1" id="KW-0378">Hydrolase</keyword>
<accession>A0A7W3XW25</accession>
<dbReference type="Pfam" id="PF13581">
    <property type="entry name" value="HATPase_c_2"/>
    <property type="match status" value="1"/>
</dbReference>
<keyword evidence="4" id="KW-1185">Reference proteome</keyword>
<dbReference type="Gene3D" id="3.30.450.40">
    <property type="match status" value="1"/>
</dbReference>
<dbReference type="Proteomes" id="UP000530234">
    <property type="component" value="Unassembled WGS sequence"/>
</dbReference>
<evidence type="ECO:0000256" key="1">
    <source>
        <dbReference type="ARBA" id="ARBA00022801"/>
    </source>
</evidence>
<feature type="domain" description="PPM-type phosphatase" evidence="2">
    <location>
        <begin position="347"/>
        <end position="569"/>
    </location>
</feature>
<dbReference type="EMBL" id="VKHS01000119">
    <property type="protein sequence ID" value="MBB0229403.1"/>
    <property type="molecule type" value="Genomic_DNA"/>
</dbReference>
<dbReference type="SUPFAM" id="SSF55781">
    <property type="entry name" value="GAF domain-like"/>
    <property type="match status" value="1"/>
</dbReference>
<dbReference type="InterPro" id="IPR052016">
    <property type="entry name" value="Bact_Sigma-Reg"/>
</dbReference>
<dbReference type="InterPro" id="IPR001932">
    <property type="entry name" value="PPM-type_phosphatase-like_dom"/>
</dbReference>
<dbReference type="RefSeq" id="WP_182661858.1">
    <property type="nucleotide sequence ID" value="NZ_VKHS01000119.1"/>
</dbReference>
<reference evidence="4" key="1">
    <citation type="submission" date="2019-10" db="EMBL/GenBank/DDBJ databases">
        <title>Streptomyces sp. nov., a novel actinobacterium isolated from alkaline environment.</title>
        <authorList>
            <person name="Golinska P."/>
        </authorList>
    </citation>
    <scope>NUCLEOTIDE SEQUENCE [LARGE SCALE GENOMIC DNA]</scope>
    <source>
        <strain evidence="4">DSM 42108</strain>
    </source>
</reference>
<sequence length="703" mass="74253">MTGSGGPWGAADWEQPALLLLDGEGTVLTATSPVVDLLGGGIEAVRGVGVASLFEDRSVWAGLVEEAREERRSSRRAALRRPAGGRITADVSVSVLLAGGSARFLVWLVPVAGAELRDRFGMRVAAAGGGVLVSGPRAQQRLELLRAAAGRIGGSLDVVGNAEELVGLLVPVFADLGAVDLTEAVLDGEEAGWFGPETPMRRVAVAAGWGPWPEEVHQRGETFFPGDVEAEHVRRGVTGFMPDMRELRAASAQDPERARLSLPDAATSMLVLPLLARGVVLGAVPLWRTGDRTPFDAADVQLAEEIGSRLALGLDNARRYTRERRTVEALQRSLLPRLSARLTAARTAGAYVPAGTAADTGGSWYDVIQLSGTRVAFVVGRVPGAGVNAAGAMGRLRSAVQTLADLDPAPDELLSHLDDLVRRFAEDEGGEGVAGAGSLTGATCLYATYCPITGQCLIAGAGHPPPLLAEARSGEVSAVDFRPGPPLGGGGEPFEPVELRLTPGDVLAFHSGEPGPAPADDGRGPSWLRELALAAAEAGEPPSDPTRHILARLRGRQRAEDLAVLLATVRAVPSEDTAFWELPADPGRVARVRALACEKLAAWGLEEHVFATELIVSELVTNAIRYAGGPVGLRLIRDRRLICEVSDPSQTQPHLRRARLSDEGGRGLFLVAQLAHRWGSRYTSTGKTIWTEQDIGEEAGERR</sequence>
<dbReference type="Gene3D" id="3.60.40.10">
    <property type="entry name" value="PPM-type phosphatase domain"/>
    <property type="match status" value="1"/>
</dbReference>
<dbReference type="AlphaFoldDB" id="A0A7W3XW25"/>
<dbReference type="SUPFAM" id="SSF55874">
    <property type="entry name" value="ATPase domain of HSP90 chaperone/DNA topoisomerase II/histidine kinase"/>
    <property type="match status" value="1"/>
</dbReference>
<protein>
    <submittedName>
        <fullName evidence="3">SpoIIE family protein phosphatase</fullName>
    </submittedName>
</protein>
<gene>
    <name evidence="3" type="ORF">FOE67_07715</name>
</gene>
<dbReference type="InterPro" id="IPR029016">
    <property type="entry name" value="GAF-like_dom_sf"/>
</dbReference>
<proteinExistence type="predicted"/>
<dbReference type="Gene3D" id="3.30.565.10">
    <property type="entry name" value="Histidine kinase-like ATPase, C-terminal domain"/>
    <property type="match status" value="1"/>
</dbReference>